<dbReference type="Proteomes" id="UP000008022">
    <property type="component" value="Unassembled WGS sequence"/>
</dbReference>
<proteinExistence type="predicted"/>
<dbReference type="AlphaFoldDB" id="A0A0E0NZA0"/>
<evidence type="ECO:0000313" key="2">
    <source>
        <dbReference type="EnsemblPlants" id="ORUFI03G29960.1"/>
    </source>
</evidence>
<reference evidence="2" key="2">
    <citation type="submission" date="2015-06" db="UniProtKB">
        <authorList>
            <consortium name="EnsemblPlants"/>
        </authorList>
    </citation>
    <scope>IDENTIFICATION</scope>
</reference>
<evidence type="ECO:0000313" key="3">
    <source>
        <dbReference type="Proteomes" id="UP000008022"/>
    </source>
</evidence>
<dbReference type="EnsemblPlants" id="ORUFI03G29960.1">
    <property type="protein sequence ID" value="ORUFI03G29960.1"/>
    <property type="gene ID" value="ORUFI03G29960"/>
</dbReference>
<organism evidence="2 3">
    <name type="scientific">Oryza rufipogon</name>
    <name type="common">Brownbeard rice</name>
    <name type="synonym">Asian wild rice</name>
    <dbReference type="NCBI Taxonomy" id="4529"/>
    <lineage>
        <taxon>Eukaryota</taxon>
        <taxon>Viridiplantae</taxon>
        <taxon>Streptophyta</taxon>
        <taxon>Embryophyta</taxon>
        <taxon>Tracheophyta</taxon>
        <taxon>Spermatophyta</taxon>
        <taxon>Magnoliopsida</taxon>
        <taxon>Liliopsida</taxon>
        <taxon>Poales</taxon>
        <taxon>Poaceae</taxon>
        <taxon>BOP clade</taxon>
        <taxon>Oryzoideae</taxon>
        <taxon>Oryzeae</taxon>
        <taxon>Oryzinae</taxon>
        <taxon>Oryza</taxon>
    </lineage>
</organism>
<accession>A0A0E0NZA0</accession>
<dbReference type="HOGENOM" id="CLU_1752711_0_0_1"/>
<dbReference type="Gramene" id="ORUFI03G29960.1">
    <property type="protein sequence ID" value="ORUFI03G29960.1"/>
    <property type="gene ID" value="ORUFI03G29960"/>
</dbReference>
<sequence>MVSSEPARPVAGAQWRGPDMPRWRVIMVRRRKRLRAGGPTTAVISRSRADSANEGWDAEAIQTNWKGGSSGGGFADLGRGDQSTSRCTRWRRAQGLGGNGRMISGTRSEKRWCLRGLRIGARQGVRILSSVGCYTYTSQWHFLGVQNEA</sequence>
<name>A0A0E0NZA0_ORYRU</name>
<reference evidence="3" key="1">
    <citation type="submission" date="2013-06" db="EMBL/GenBank/DDBJ databases">
        <authorList>
            <person name="Zhao Q."/>
        </authorList>
    </citation>
    <scope>NUCLEOTIDE SEQUENCE</scope>
    <source>
        <strain evidence="3">cv. W1943</strain>
    </source>
</reference>
<feature type="region of interest" description="Disordered" evidence="1">
    <location>
        <begin position="65"/>
        <end position="86"/>
    </location>
</feature>
<protein>
    <submittedName>
        <fullName evidence="2">Uncharacterized protein</fullName>
    </submittedName>
</protein>
<keyword evidence="3" id="KW-1185">Reference proteome</keyword>
<evidence type="ECO:0000256" key="1">
    <source>
        <dbReference type="SAM" id="MobiDB-lite"/>
    </source>
</evidence>